<protein>
    <submittedName>
        <fullName evidence="4">IS110 family transposase</fullName>
    </submittedName>
</protein>
<evidence type="ECO:0000313" key="4">
    <source>
        <dbReference type="EMBL" id="GAA1535666.1"/>
    </source>
</evidence>
<keyword evidence="5" id="KW-1185">Reference proteome</keyword>
<dbReference type="Pfam" id="PF01548">
    <property type="entry name" value="DEDD_Tnp_IS110"/>
    <property type="match status" value="1"/>
</dbReference>
<gene>
    <name evidence="4" type="ORF">GCM10009827_062490</name>
</gene>
<dbReference type="InterPro" id="IPR002525">
    <property type="entry name" value="Transp_IS110-like_N"/>
</dbReference>
<feature type="domain" description="Transposase IS116/IS110/IS902 C-terminal" evidence="3">
    <location>
        <begin position="264"/>
        <end position="341"/>
    </location>
</feature>
<dbReference type="InterPro" id="IPR047650">
    <property type="entry name" value="Transpos_IS110"/>
</dbReference>
<dbReference type="EMBL" id="BAAAQD010000013">
    <property type="protein sequence ID" value="GAA1535666.1"/>
    <property type="molecule type" value="Genomic_DNA"/>
</dbReference>
<dbReference type="Proteomes" id="UP001501470">
    <property type="component" value="Unassembled WGS sequence"/>
</dbReference>
<dbReference type="InterPro" id="IPR003346">
    <property type="entry name" value="Transposase_20"/>
</dbReference>
<keyword evidence="1" id="KW-0175">Coiled coil</keyword>
<name>A0ABP4M2B8_9ACTN</name>
<organism evidence="4 5">
    <name type="scientific">Dactylosporangium maewongense</name>
    <dbReference type="NCBI Taxonomy" id="634393"/>
    <lineage>
        <taxon>Bacteria</taxon>
        <taxon>Bacillati</taxon>
        <taxon>Actinomycetota</taxon>
        <taxon>Actinomycetes</taxon>
        <taxon>Micromonosporales</taxon>
        <taxon>Micromonosporaceae</taxon>
        <taxon>Dactylosporangium</taxon>
    </lineage>
</organism>
<dbReference type="PANTHER" id="PTHR33055:SF15">
    <property type="entry name" value="TRANSPOSASE-RELATED"/>
    <property type="match status" value="1"/>
</dbReference>
<evidence type="ECO:0000259" key="3">
    <source>
        <dbReference type="Pfam" id="PF02371"/>
    </source>
</evidence>
<proteinExistence type="predicted"/>
<comment type="caution">
    <text evidence="4">The sequence shown here is derived from an EMBL/GenBank/DDBJ whole genome shotgun (WGS) entry which is preliminary data.</text>
</comment>
<dbReference type="Pfam" id="PF02371">
    <property type="entry name" value="Transposase_20"/>
    <property type="match status" value="1"/>
</dbReference>
<evidence type="ECO:0000313" key="5">
    <source>
        <dbReference type="Proteomes" id="UP001501470"/>
    </source>
</evidence>
<dbReference type="NCBIfam" id="NF033542">
    <property type="entry name" value="transpos_IS110"/>
    <property type="match status" value="1"/>
</dbReference>
<reference evidence="5" key="1">
    <citation type="journal article" date="2019" name="Int. J. Syst. Evol. Microbiol.">
        <title>The Global Catalogue of Microorganisms (GCM) 10K type strain sequencing project: providing services to taxonomists for standard genome sequencing and annotation.</title>
        <authorList>
            <consortium name="The Broad Institute Genomics Platform"/>
            <consortium name="The Broad Institute Genome Sequencing Center for Infectious Disease"/>
            <person name="Wu L."/>
            <person name="Ma J."/>
        </authorList>
    </citation>
    <scope>NUCLEOTIDE SEQUENCE [LARGE SCALE GENOMIC DNA]</scope>
    <source>
        <strain evidence="5">JCM 15933</strain>
    </source>
</reference>
<dbReference type="PANTHER" id="PTHR33055">
    <property type="entry name" value="TRANSPOSASE FOR INSERTION SEQUENCE ELEMENT IS1111A"/>
    <property type="match status" value="1"/>
</dbReference>
<feature type="domain" description="Transposase IS110-like N-terminal" evidence="2">
    <location>
        <begin position="16"/>
        <end position="165"/>
    </location>
</feature>
<evidence type="ECO:0000256" key="1">
    <source>
        <dbReference type="SAM" id="Coils"/>
    </source>
</evidence>
<feature type="coiled-coil region" evidence="1">
    <location>
        <begin position="145"/>
        <end position="176"/>
    </location>
</feature>
<accession>A0ABP4M2B8</accession>
<dbReference type="RefSeq" id="WP_344505899.1">
    <property type="nucleotide sequence ID" value="NZ_BAAAQD010000013.1"/>
</dbReference>
<sequence length="425" mass="47302">MEATDETVQLVERVAALDIGKASLMACIRVPNERTAGRRRQEVAEYATTTGALLRLADRLRELGVTRVAMEATSDYWKPVFYLLEAEGFQCWLLNATHVKNVPGRPKTDKLDAVWLAKVLERGMCAPSFVPPKPIRRLRDLTRYRRSLIRDRTREKQRLEKLLEDAQMKLSVVASDMFGVSGRAILAALIAGQRDPQVLAELARGRLRSKISQLREALTGHFQEHHALLCAKMLDRVDAMTADIAEVSTAIEAAIRPYDAQVNQLDEVTGIGVTCAQELIAELGVDMTVFPTAAHLASWARFAPRANQSAGKNKPATTGKGNPWLASTLGEITAVLARSDTFLGERYRRLSRRRGKLRAIVATGNSVLTVVWHLLNDPNALYHDLGADFHDTRYHQRHQHNLIIQLERATGQKVTLTARDEPAAA</sequence>
<evidence type="ECO:0000259" key="2">
    <source>
        <dbReference type="Pfam" id="PF01548"/>
    </source>
</evidence>